<dbReference type="InterPro" id="IPR056908">
    <property type="entry name" value="Gp80-like"/>
</dbReference>
<sequence length="128" mass="13279">MAEFTDYAENKILNLLRNIAWAQFPAYVALFTTAPNDAGEGTEVSGAGYARQLAGLSEAVGSGGATSNASDITFPTAEEDWGTVTHIALYDAESGGNMIMHSALDAEKAVGDGDTFKINAGDLDVTVA</sequence>
<dbReference type="Pfam" id="PF23140">
    <property type="entry name" value="Gp80"/>
    <property type="match status" value="1"/>
</dbReference>
<gene>
    <name evidence="1" type="ORF">S03H2_10380</name>
</gene>
<dbReference type="AlphaFoldDB" id="X1FQY4"/>
<proteinExistence type="predicted"/>
<reference evidence="1" key="1">
    <citation type="journal article" date="2014" name="Front. Microbiol.">
        <title>High frequency of phylogenetically diverse reductive dehalogenase-homologous genes in deep subseafloor sedimentary metagenomes.</title>
        <authorList>
            <person name="Kawai M."/>
            <person name="Futagami T."/>
            <person name="Toyoda A."/>
            <person name="Takaki Y."/>
            <person name="Nishi S."/>
            <person name="Hori S."/>
            <person name="Arai W."/>
            <person name="Tsubouchi T."/>
            <person name="Morono Y."/>
            <person name="Uchiyama I."/>
            <person name="Ito T."/>
            <person name="Fujiyama A."/>
            <person name="Inagaki F."/>
            <person name="Takami H."/>
        </authorList>
    </citation>
    <scope>NUCLEOTIDE SEQUENCE</scope>
    <source>
        <strain evidence="1">Expedition CK06-06</strain>
    </source>
</reference>
<protein>
    <submittedName>
        <fullName evidence="1">Uncharacterized protein</fullName>
    </submittedName>
</protein>
<name>X1FQY4_9ZZZZ</name>
<organism evidence="1">
    <name type="scientific">marine sediment metagenome</name>
    <dbReference type="NCBI Taxonomy" id="412755"/>
    <lineage>
        <taxon>unclassified sequences</taxon>
        <taxon>metagenomes</taxon>
        <taxon>ecological metagenomes</taxon>
    </lineage>
</organism>
<evidence type="ECO:0000313" key="1">
    <source>
        <dbReference type="EMBL" id="GAH34945.1"/>
    </source>
</evidence>
<dbReference type="EMBL" id="BARU01005340">
    <property type="protein sequence ID" value="GAH34945.1"/>
    <property type="molecule type" value="Genomic_DNA"/>
</dbReference>
<comment type="caution">
    <text evidence="1">The sequence shown here is derived from an EMBL/GenBank/DDBJ whole genome shotgun (WGS) entry which is preliminary data.</text>
</comment>
<accession>X1FQY4</accession>